<protein>
    <submittedName>
        <fullName evidence="2">Uncharacterized protein</fullName>
    </submittedName>
</protein>
<gene>
    <name evidence="2" type="ordered locus">RHA1_ro00779</name>
</gene>
<dbReference type="AlphaFoldDB" id="Q0SIM2"/>
<evidence type="ECO:0000313" key="2">
    <source>
        <dbReference type="EMBL" id="ABG92614.1"/>
    </source>
</evidence>
<proteinExistence type="predicted"/>
<dbReference type="KEGG" id="rha:RHA1_ro00779"/>
<accession>Q0SIM2</accession>
<dbReference type="Proteomes" id="UP000008710">
    <property type="component" value="Chromosome"/>
</dbReference>
<sequence>MCRRTSRQATLFAEMSPAAEYHLRRRNLTSPPADVRGRPERQRRLQHPKLPQSASVYLEAAILIASNHGVEGAVHGGCAD</sequence>
<name>Q0SIM2_RHOJR</name>
<evidence type="ECO:0000256" key="1">
    <source>
        <dbReference type="SAM" id="MobiDB-lite"/>
    </source>
</evidence>
<organism evidence="2 3">
    <name type="scientific">Rhodococcus jostii (strain RHA1)</name>
    <dbReference type="NCBI Taxonomy" id="101510"/>
    <lineage>
        <taxon>Bacteria</taxon>
        <taxon>Bacillati</taxon>
        <taxon>Actinomycetota</taxon>
        <taxon>Actinomycetes</taxon>
        <taxon>Mycobacteriales</taxon>
        <taxon>Nocardiaceae</taxon>
        <taxon>Rhodococcus</taxon>
    </lineage>
</organism>
<reference evidence="3" key="1">
    <citation type="journal article" date="2006" name="Proc. Natl. Acad. Sci. U.S.A.">
        <title>The complete genome of Rhodococcus sp. RHA1 provides insights into a catabolic powerhouse.</title>
        <authorList>
            <person name="McLeod M.P."/>
            <person name="Warren R.L."/>
            <person name="Hsiao W.W.L."/>
            <person name="Araki N."/>
            <person name="Myhre M."/>
            <person name="Fernandes C."/>
            <person name="Miyazawa D."/>
            <person name="Wong W."/>
            <person name="Lillquist A.L."/>
            <person name="Wang D."/>
            <person name="Dosanjh M."/>
            <person name="Hara H."/>
            <person name="Petrescu A."/>
            <person name="Morin R.D."/>
            <person name="Yang G."/>
            <person name="Stott J.M."/>
            <person name="Schein J.E."/>
            <person name="Shin H."/>
            <person name="Smailus D."/>
            <person name="Siddiqui A.S."/>
            <person name="Marra M.A."/>
            <person name="Jones S.J.M."/>
            <person name="Holt R."/>
            <person name="Brinkman F.S.L."/>
            <person name="Miyauchi K."/>
            <person name="Fukuda M."/>
            <person name="Davies J.E."/>
            <person name="Mohn W.W."/>
            <person name="Eltis L.D."/>
        </authorList>
    </citation>
    <scope>NUCLEOTIDE SEQUENCE [LARGE SCALE GENOMIC DNA]</scope>
    <source>
        <strain evidence="3">RHA1</strain>
    </source>
</reference>
<evidence type="ECO:0000313" key="3">
    <source>
        <dbReference type="Proteomes" id="UP000008710"/>
    </source>
</evidence>
<feature type="region of interest" description="Disordered" evidence="1">
    <location>
        <begin position="22"/>
        <end position="48"/>
    </location>
</feature>
<dbReference type="EMBL" id="CP000431">
    <property type="protein sequence ID" value="ABG92614.1"/>
    <property type="molecule type" value="Genomic_DNA"/>
</dbReference>
<dbReference type="HOGENOM" id="CLU_2587393_0_0_11"/>